<keyword evidence="4" id="KW-1185">Reference proteome</keyword>
<feature type="region of interest" description="Disordered" evidence="1">
    <location>
        <begin position="164"/>
        <end position="206"/>
    </location>
</feature>
<evidence type="ECO:0000256" key="2">
    <source>
        <dbReference type="SAM" id="SignalP"/>
    </source>
</evidence>
<dbReference type="EMBL" id="BAAFSV010000002">
    <property type="protein sequence ID" value="GAB1314386.1"/>
    <property type="molecule type" value="Genomic_DNA"/>
</dbReference>
<evidence type="ECO:0000313" key="3">
    <source>
        <dbReference type="EMBL" id="GAB1314386.1"/>
    </source>
</evidence>
<organism evidence="3 4">
    <name type="scientific">Madurella fahalii</name>
    <dbReference type="NCBI Taxonomy" id="1157608"/>
    <lineage>
        <taxon>Eukaryota</taxon>
        <taxon>Fungi</taxon>
        <taxon>Dikarya</taxon>
        <taxon>Ascomycota</taxon>
        <taxon>Pezizomycotina</taxon>
        <taxon>Sordariomycetes</taxon>
        <taxon>Sordariomycetidae</taxon>
        <taxon>Sordariales</taxon>
        <taxon>Sordariales incertae sedis</taxon>
        <taxon>Madurella</taxon>
    </lineage>
</organism>
<comment type="caution">
    <text evidence="3">The sequence shown here is derived from an EMBL/GenBank/DDBJ whole genome shotgun (WGS) entry which is preliminary data.</text>
</comment>
<evidence type="ECO:0000313" key="4">
    <source>
        <dbReference type="Proteomes" id="UP001628179"/>
    </source>
</evidence>
<feature type="chain" id="PRO_5047323661" description="DNase1 protein" evidence="2">
    <location>
        <begin position="21"/>
        <end position="206"/>
    </location>
</feature>
<evidence type="ECO:0008006" key="5">
    <source>
        <dbReference type="Google" id="ProtNLM"/>
    </source>
</evidence>
<reference evidence="3 4" key="1">
    <citation type="submission" date="2024-09" db="EMBL/GenBank/DDBJ databases">
        <title>Itraconazole resistance in Madurella fahalii resulting from another homologue of gene encoding cytochrome P450 14-alpha sterol demethylase (CYP51).</title>
        <authorList>
            <person name="Yoshioka I."/>
            <person name="Fahal A.H."/>
            <person name="Kaneko S."/>
            <person name="Yaguchi T."/>
        </authorList>
    </citation>
    <scope>NUCLEOTIDE SEQUENCE [LARGE SCALE GENOMIC DNA]</scope>
    <source>
        <strain evidence="3 4">IFM 68171</strain>
    </source>
</reference>
<keyword evidence="2" id="KW-0732">Signal</keyword>
<feature type="compositionally biased region" description="Basic residues" evidence="1">
    <location>
        <begin position="194"/>
        <end position="206"/>
    </location>
</feature>
<protein>
    <recommendedName>
        <fullName evidence="5">DNase1 protein</fullName>
    </recommendedName>
</protein>
<sequence>MLSFQKIVLAVLATALTVLASNTVTFVSQDRSPRTVYFMSNPGHANIDNVHVPGGDSVVVTIPWAWEGNAYAVIDGRPVVPGMLMETSFNQAHGVTYFDVSAIVNVHDYDGVHLVYPASGNGPTSGCETFPCDNAYYHPDDVQTKSTRETDLIVTLVSTRPRNNKAVAEPLQGSSGPTYAGDDIDDDNGNLSRRSWKTGGPRRIRQ</sequence>
<feature type="signal peptide" evidence="2">
    <location>
        <begin position="1"/>
        <end position="20"/>
    </location>
</feature>
<name>A0ABQ0G9D2_9PEZI</name>
<dbReference type="RefSeq" id="XP_070916117.1">
    <property type="nucleotide sequence ID" value="XM_071060016.1"/>
</dbReference>
<gene>
    <name evidence="3" type="ORF">MFIFM68171_04596</name>
</gene>
<evidence type="ECO:0000256" key="1">
    <source>
        <dbReference type="SAM" id="MobiDB-lite"/>
    </source>
</evidence>
<dbReference type="Proteomes" id="UP001628179">
    <property type="component" value="Unassembled WGS sequence"/>
</dbReference>
<dbReference type="GeneID" id="98175339"/>
<proteinExistence type="predicted"/>
<accession>A0ABQ0G9D2</accession>